<dbReference type="GeneID" id="26740417"/>
<keyword evidence="1" id="KW-0484">Methanogenesis</keyword>
<dbReference type="NCBIfam" id="TIGR03260">
    <property type="entry name" value="met_CoM_red_D"/>
    <property type="match status" value="1"/>
</dbReference>
<evidence type="ECO:0000313" key="5">
    <source>
        <dbReference type="EMBL" id="MBF4474839.1"/>
    </source>
</evidence>
<evidence type="ECO:0000313" key="2">
    <source>
        <dbReference type="EMBL" id="AIS32956.1"/>
    </source>
</evidence>
<dbReference type="EMBL" id="LN734822">
    <property type="protein sequence ID" value="CEL25800.1"/>
    <property type="molecule type" value="Genomic_DNA"/>
</dbReference>
<dbReference type="EMBL" id="JADIIL010000018">
    <property type="protein sequence ID" value="MBF4474839.1"/>
    <property type="molecule type" value="Genomic_DNA"/>
</dbReference>
<dbReference type="STRING" id="2162.BRM9_2154"/>
<dbReference type="AlphaFoldDB" id="A0A089ZDW1"/>
<dbReference type="GO" id="GO:0015948">
    <property type="term" value="P:methanogenesis"/>
    <property type="evidence" value="ECO:0007669"/>
    <property type="project" value="UniProtKB-KW"/>
</dbReference>
<sequence length="162" mass="18146">MEPIKATDVRIFPHRRLKPETTEKILNELLDLEGVLRFLVNGESLPKIVGYGPARGTSVNHPDRKIITVKGKEVELLVSVGDIIVTIRQENLEEFVEKTKSILEETLNFGFDVRVGIFTRTQTTVSDNLKVAYGIEEDFDPSLIGLVDPKTNSKETVKLIGD</sequence>
<gene>
    <name evidence="2" type="primary">mrtD</name>
    <name evidence="5" type="synonym">mcrD</name>
    <name evidence="2" type="ORF">BRM9_2154</name>
    <name evidence="3" type="ORF">DSM1535_1093</name>
    <name evidence="5" type="ORF">ISP06_05130</name>
    <name evidence="4" type="ORF">MB9_2185</name>
</gene>
<evidence type="ECO:0000256" key="1">
    <source>
        <dbReference type="ARBA" id="ARBA00022994"/>
    </source>
</evidence>
<dbReference type="InterPro" id="IPR003901">
    <property type="entry name" value="Me_CoM_Rdtase_D"/>
</dbReference>
<dbReference type="KEGG" id="mfi:DSM1535_1093"/>
<reference evidence="2" key="1">
    <citation type="submission" date="2013-12" db="EMBL/GenBank/DDBJ databases">
        <title>The complete genome sequence of Methanobacterium sp. BRM9.</title>
        <authorList>
            <consortium name="Pastoral Greenhouse Gas Research Consortium"/>
            <person name="Kelly W.J."/>
            <person name="Leahy S.C."/>
            <person name="Perry R."/>
            <person name="Li D."/>
            <person name="Altermann E."/>
            <person name="Lambie S.C."/>
            <person name="Attwood G.T."/>
        </authorList>
    </citation>
    <scope>NUCLEOTIDE SEQUENCE [LARGE SCALE GENOMIC DNA]</scope>
    <source>
        <strain evidence="2">BRM9</strain>
    </source>
</reference>
<reference evidence="5" key="4">
    <citation type="submission" date="2020-10" db="EMBL/GenBank/DDBJ databases">
        <title>Dehalococcoides mccartyi of a TCE/Cr reducing biochatode.</title>
        <authorList>
            <person name="Matturro B."/>
        </authorList>
    </citation>
    <scope>NUCLEOTIDE SEQUENCE</scope>
    <source>
        <strain evidence="5">Bin2</strain>
    </source>
</reference>
<dbReference type="Proteomes" id="UP000606900">
    <property type="component" value="Unassembled WGS sequence"/>
</dbReference>
<dbReference type="PATRIC" id="fig|2162.10.peg.2255"/>
<evidence type="ECO:0000313" key="4">
    <source>
        <dbReference type="EMBL" id="CEL25800.1"/>
    </source>
</evidence>
<evidence type="ECO:0000313" key="3">
    <source>
        <dbReference type="EMBL" id="CEA13434.1"/>
    </source>
</evidence>
<dbReference type="Pfam" id="PF02505">
    <property type="entry name" value="MCR_D"/>
    <property type="match status" value="1"/>
</dbReference>
<dbReference type="PIRSF" id="PIRSF005636">
    <property type="entry name" value="McrD"/>
    <property type="match status" value="1"/>
</dbReference>
<name>A0A089ZDW1_METFO</name>
<reference evidence="3" key="2">
    <citation type="submission" date="2014-08" db="EMBL/GenBank/DDBJ databases">
        <authorList>
            <person name="Wibberg D."/>
        </authorList>
    </citation>
    <scope>NUCLEOTIDE SEQUENCE</scope>
</reference>
<accession>A0A089ZDW1</accession>
<dbReference type="KEGG" id="mfc:BRM9_2154"/>
<reference evidence="4" key="3">
    <citation type="submission" date="2014-09" db="EMBL/GenBank/DDBJ databases">
        <authorList>
            <person name="Bishop-Lilly K.A."/>
            <person name="Broomall S.M."/>
            <person name="Chain P.S."/>
            <person name="Chertkov O."/>
            <person name="Coyne S.R."/>
            <person name="Daligault H.E."/>
            <person name="Davenport K.W."/>
            <person name="Erkkila T."/>
            <person name="Frey K.G."/>
            <person name="Gibbons H.S."/>
            <person name="Gu W."/>
            <person name="Jaissle J."/>
            <person name="Johnson S.L."/>
            <person name="Koroleva G.I."/>
            <person name="Ladner J.T."/>
            <person name="Lo C.-C."/>
            <person name="Minogue T.D."/>
            <person name="Munk C."/>
            <person name="Palacios G.F."/>
            <person name="Redden C.L."/>
            <person name="Rosenzweig C.N."/>
            <person name="Scholz M.B."/>
            <person name="Teshima H."/>
            <person name="Xu Y."/>
        </authorList>
    </citation>
    <scope>NUCLEOTIDE SEQUENCE</scope>
    <source>
        <strain evidence="4">Mb9</strain>
    </source>
</reference>
<dbReference type="RefSeq" id="WP_048072647.1">
    <property type="nucleotide sequence ID" value="NZ_CALCVY010000131.1"/>
</dbReference>
<protein>
    <submittedName>
        <fullName evidence="2">Methyl-coenzyme M reductase II D subunit MrtD</fullName>
    </submittedName>
    <submittedName>
        <fullName evidence="3">Methyl-coenzyme M reductase operon protein D</fullName>
    </submittedName>
</protein>
<organism evidence="2 6">
    <name type="scientific">Methanobacterium formicicum</name>
    <dbReference type="NCBI Taxonomy" id="2162"/>
    <lineage>
        <taxon>Archaea</taxon>
        <taxon>Methanobacteriati</taxon>
        <taxon>Methanobacteriota</taxon>
        <taxon>Methanomada group</taxon>
        <taxon>Methanobacteria</taxon>
        <taxon>Methanobacteriales</taxon>
        <taxon>Methanobacteriaceae</taxon>
        <taxon>Methanobacterium</taxon>
    </lineage>
</organism>
<evidence type="ECO:0000313" key="7">
    <source>
        <dbReference type="Proteomes" id="UP000062768"/>
    </source>
</evidence>
<dbReference type="Proteomes" id="UP000029661">
    <property type="component" value="Chromosome"/>
</dbReference>
<dbReference type="EMBL" id="LN515531">
    <property type="protein sequence ID" value="CEA13434.1"/>
    <property type="molecule type" value="Genomic_DNA"/>
</dbReference>
<dbReference type="OrthoDB" id="109281at2157"/>
<keyword evidence="7" id="KW-1185">Reference proteome</keyword>
<proteinExistence type="predicted"/>
<evidence type="ECO:0000313" key="6">
    <source>
        <dbReference type="Proteomes" id="UP000029661"/>
    </source>
</evidence>
<dbReference type="Proteomes" id="UP000062768">
    <property type="component" value="Chromosome I"/>
</dbReference>
<dbReference type="EMBL" id="CP006933">
    <property type="protein sequence ID" value="AIS32956.1"/>
    <property type="molecule type" value="Genomic_DNA"/>
</dbReference>